<dbReference type="GO" id="GO:0010598">
    <property type="term" value="C:NAD(P)H dehydrogenase complex (plastoquinone)"/>
    <property type="evidence" value="ECO:0007669"/>
    <property type="project" value="InterPro"/>
</dbReference>
<gene>
    <name evidence="3" type="ORF">COLO4_28352</name>
</gene>
<keyword evidence="4" id="KW-1185">Reference proteome</keyword>
<evidence type="ECO:0000313" key="3">
    <source>
        <dbReference type="EMBL" id="OMO71192.1"/>
    </source>
</evidence>
<accession>A0A1R3HLN6</accession>
<dbReference type="InterPro" id="IPR004226">
    <property type="entry name" value="TBCA"/>
</dbReference>
<dbReference type="InterPro" id="IPR036126">
    <property type="entry name" value="TBCA_sf"/>
</dbReference>
<comment type="similarity">
    <text evidence="1">Belongs to the TBCA family.</text>
</comment>
<dbReference type="SUPFAM" id="SSF46988">
    <property type="entry name" value="Tubulin chaperone cofactor A"/>
    <property type="match status" value="1"/>
</dbReference>
<dbReference type="EMBL" id="AWUE01019868">
    <property type="protein sequence ID" value="OMO71192.1"/>
    <property type="molecule type" value="Genomic_DNA"/>
</dbReference>
<dbReference type="GO" id="GO:0007023">
    <property type="term" value="P:post-chaperonin tubulin folding pathway"/>
    <property type="evidence" value="ECO:0007669"/>
    <property type="project" value="InterPro"/>
</dbReference>
<dbReference type="GO" id="GO:0048487">
    <property type="term" value="F:beta-tubulin binding"/>
    <property type="evidence" value="ECO:0007669"/>
    <property type="project" value="InterPro"/>
</dbReference>
<organism evidence="3 4">
    <name type="scientific">Corchorus olitorius</name>
    <dbReference type="NCBI Taxonomy" id="93759"/>
    <lineage>
        <taxon>Eukaryota</taxon>
        <taxon>Viridiplantae</taxon>
        <taxon>Streptophyta</taxon>
        <taxon>Embryophyta</taxon>
        <taxon>Tracheophyta</taxon>
        <taxon>Spermatophyta</taxon>
        <taxon>Magnoliopsida</taxon>
        <taxon>eudicotyledons</taxon>
        <taxon>Gunneridae</taxon>
        <taxon>Pentapetalae</taxon>
        <taxon>rosids</taxon>
        <taxon>malvids</taxon>
        <taxon>Malvales</taxon>
        <taxon>Malvaceae</taxon>
        <taxon>Grewioideae</taxon>
        <taxon>Apeibeae</taxon>
        <taxon>Corchorus</taxon>
    </lineage>
</organism>
<dbReference type="Gene3D" id="1.20.58.90">
    <property type="match status" value="1"/>
</dbReference>
<evidence type="ECO:0000256" key="1">
    <source>
        <dbReference type="ARBA" id="ARBA00006806"/>
    </source>
</evidence>
<dbReference type="AlphaFoldDB" id="A0A1R3HLN6"/>
<protein>
    <submittedName>
        <fullName evidence="3">Tubulin binding cofactor A</fullName>
    </submittedName>
</protein>
<comment type="caution">
    <text evidence="3">The sequence shown here is derived from an EMBL/GenBank/DDBJ whole genome shotgun (WGS) entry which is preliminary data.</text>
</comment>
<name>A0A1R3HLN6_9ROSI</name>
<dbReference type="PANTHER" id="PTHR36315:SF2">
    <property type="entry name" value="PHOTOSYNTHETIC NDH SUBUNIT OF SUBCOMPLEX B 4, CHLOROPLASTIC"/>
    <property type="match status" value="1"/>
</dbReference>
<evidence type="ECO:0000313" key="4">
    <source>
        <dbReference type="Proteomes" id="UP000187203"/>
    </source>
</evidence>
<dbReference type="Pfam" id="PF02970">
    <property type="entry name" value="TBCA"/>
    <property type="match status" value="1"/>
</dbReference>
<dbReference type="GO" id="GO:0009535">
    <property type="term" value="C:chloroplast thylakoid membrane"/>
    <property type="evidence" value="ECO:0007669"/>
    <property type="project" value="InterPro"/>
</dbReference>
<keyword evidence="2" id="KW-0143">Chaperone</keyword>
<proteinExistence type="inferred from homology"/>
<dbReference type="InterPro" id="IPR034570">
    <property type="entry name" value="PNSB4"/>
</dbReference>
<dbReference type="OrthoDB" id="296187at2759"/>
<dbReference type="GO" id="GO:0009773">
    <property type="term" value="P:photosynthetic electron transport in photosystem I"/>
    <property type="evidence" value="ECO:0007669"/>
    <property type="project" value="InterPro"/>
</dbReference>
<sequence length="301" mass="33692">MWQKVRVIINMILGIEAGEGSAEPFVFGASFPSTSQSRPLRKWRKAARVPTRYSFDFLGPQTNFKAGRKRTQGHGLVDSMAMGAKGSREKDNDLGTRLGASTQGNKDAILGASSNALDVAAGLNDSAQARVWSFTAPWIQVCLDEWGIVDDFWHQLMKRAASLGQFDLVLVIFCLTLELQTKLVKTADLKEKGADPYDLKQHENVLAESRMMIPDCHKRMKRKAQNSKMLAAPYQGEEEGVIASSEVYSKHLKDGTGHWQEDIEEYARAELWREELIEEIEQKVGGLRESEKLAANRSFLC</sequence>
<evidence type="ECO:0000256" key="2">
    <source>
        <dbReference type="ARBA" id="ARBA00023186"/>
    </source>
</evidence>
<dbReference type="GO" id="GO:0007021">
    <property type="term" value="P:tubulin complex assembly"/>
    <property type="evidence" value="ECO:0007669"/>
    <property type="project" value="InterPro"/>
</dbReference>
<reference evidence="4" key="1">
    <citation type="submission" date="2013-09" db="EMBL/GenBank/DDBJ databases">
        <title>Corchorus olitorius genome sequencing.</title>
        <authorList>
            <person name="Alam M."/>
            <person name="Haque M.S."/>
            <person name="Islam M.S."/>
            <person name="Emdad E.M."/>
            <person name="Islam M.M."/>
            <person name="Ahmed B."/>
            <person name="Halim A."/>
            <person name="Hossen Q.M.M."/>
            <person name="Hossain M.Z."/>
            <person name="Ahmed R."/>
            <person name="Khan M.M."/>
            <person name="Islam R."/>
            <person name="Rashid M.M."/>
            <person name="Khan S.A."/>
            <person name="Rahman M.S."/>
            <person name="Alam M."/>
            <person name="Yahiya A.S."/>
            <person name="Khan M.S."/>
            <person name="Azam M.S."/>
            <person name="Haque T."/>
            <person name="Lashkar M.Z.H."/>
            <person name="Akhand A.I."/>
            <person name="Morshed G."/>
            <person name="Roy S."/>
            <person name="Uddin K.S."/>
            <person name="Rabeya T."/>
            <person name="Hossain A.S."/>
            <person name="Chowdhury A."/>
            <person name="Snigdha A.R."/>
            <person name="Mortoza M.S."/>
            <person name="Matin S.A."/>
            <person name="Hoque S.M.E."/>
            <person name="Islam M.K."/>
            <person name="Roy D.K."/>
            <person name="Haider R."/>
            <person name="Moosa M.M."/>
            <person name="Elias S.M."/>
            <person name="Hasan A.M."/>
            <person name="Jahan S."/>
            <person name="Shafiuddin M."/>
            <person name="Mahmood N."/>
            <person name="Shommy N.S."/>
        </authorList>
    </citation>
    <scope>NUCLEOTIDE SEQUENCE [LARGE SCALE GENOMIC DNA]</scope>
    <source>
        <strain evidence="4">cv. O-4</strain>
    </source>
</reference>
<dbReference type="Proteomes" id="UP000187203">
    <property type="component" value="Unassembled WGS sequence"/>
</dbReference>
<dbReference type="STRING" id="93759.A0A1R3HLN6"/>
<dbReference type="PANTHER" id="PTHR36315">
    <property type="entry name" value="PHOTOSYNTHETIC NDH SUBUNIT OF SUBCOMPLEX B 4, CHLOROPLASTIC"/>
    <property type="match status" value="1"/>
</dbReference>